<gene>
    <name evidence="3" type="ORF">EDD27_1859</name>
</gene>
<dbReference type="Proteomes" id="UP000284824">
    <property type="component" value="Unassembled WGS sequence"/>
</dbReference>
<feature type="compositionally biased region" description="Polar residues" evidence="1">
    <location>
        <begin position="155"/>
        <end position="169"/>
    </location>
</feature>
<name>A0A438M184_9ACTN</name>
<evidence type="ECO:0000313" key="4">
    <source>
        <dbReference type="Proteomes" id="UP000284824"/>
    </source>
</evidence>
<organism evidence="3 4">
    <name type="scientific">Nonomuraea polychroma</name>
    <dbReference type="NCBI Taxonomy" id="46176"/>
    <lineage>
        <taxon>Bacteria</taxon>
        <taxon>Bacillati</taxon>
        <taxon>Actinomycetota</taxon>
        <taxon>Actinomycetes</taxon>
        <taxon>Streptosporangiales</taxon>
        <taxon>Streptosporangiaceae</taxon>
        <taxon>Nonomuraea</taxon>
    </lineage>
</organism>
<keyword evidence="2" id="KW-1133">Transmembrane helix</keyword>
<sequence>MLTTEQETGRGAAARRAVPKTGTRRYAAPHQSKPRPRPDTRPDTGAKRAPVGGQSAAEELRTGAESAREARASARPVPRPRPARRQRTPFVLLVVGLMSGGLVSLLLLNTMLAQDTITDATLREEIAVARRENEKLEQEYQLKTQPDAIAKLAEQQGQQPDWDNVNGWTSAGDRVGQVDTER</sequence>
<feature type="transmembrane region" description="Helical" evidence="2">
    <location>
        <begin position="89"/>
        <end position="108"/>
    </location>
</feature>
<comment type="caution">
    <text evidence="3">The sequence shown here is derived from an EMBL/GenBank/DDBJ whole genome shotgun (WGS) entry which is preliminary data.</text>
</comment>
<protein>
    <recommendedName>
        <fullName evidence="5">Cell division protein FtsL</fullName>
    </recommendedName>
</protein>
<keyword evidence="4" id="KW-1185">Reference proteome</keyword>
<proteinExistence type="predicted"/>
<feature type="compositionally biased region" description="Basic and acidic residues" evidence="1">
    <location>
        <begin position="58"/>
        <end position="72"/>
    </location>
</feature>
<feature type="region of interest" description="Disordered" evidence="1">
    <location>
        <begin position="1"/>
        <end position="85"/>
    </location>
</feature>
<dbReference type="EMBL" id="SAUN01000001">
    <property type="protein sequence ID" value="RVX39502.1"/>
    <property type="molecule type" value="Genomic_DNA"/>
</dbReference>
<feature type="compositionally biased region" description="Basic and acidic residues" evidence="1">
    <location>
        <begin position="36"/>
        <end position="46"/>
    </location>
</feature>
<feature type="region of interest" description="Disordered" evidence="1">
    <location>
        <begin position="154"/>
        <end position="182"/>
    </location>
</feature>
<accession>A0A438M184</accession>
<dbReference type="AlphaFoldDB" id="A0A438M184"/>
<evidence type="ECO:0000313" key="3">
    <source>
        <dbReference type="EMBL" id="RVX39502.1"/>
    </source>
</evidence>
<keyword evidence="2" id="KW-0472">Membrane</keyword>
<evidence type="ECO:0000256" key="1">
    <source>
        <dbReference type="SAM" id="MobiDB-lite"/>
    </source>
</evidence>
<evidence type="ECO:0008006" key="5">
    <source>
        <dbReference type="Google" id="ProtNLM"/>
    </source>
</evidence>
<keyword evidence="2" id="KW-0812">Transmembrane</keyword>
<evidence type="ECO:0000256" key="2">
    <source>
        <dbReference type="SAM" id="Phobius"/>
    </source>
</evidence>
<reference evidence="3 4" key="1">
    <citation type="submission" date="2019-01" db="EMBL/GenBank/DDBJ databases">
        <title>Sequencing the genomes of 1000 actinobacteria strains.</title>
        <authorList>
            <person name="Klenk H.-P."/>
        </authorList>
    </citation>
    <scope>NUCLEOTIDE SEQUENCE [LARGE SCALE GENOMIC DNA]</scope>
    <source>
        <strain evidence="3 4">DSM 43925</strain>
    </source>
</reference>